<dbReference type="RefSeq" id="XP_070330154.1">
    <property type="nucleotide sequence ID" value="XM_070474053.1"/>
</dbReference>
<reference evidence="2" key="1">
    <citation type="journal article" date="2022" name="J. Hered.">
        <title>A De Novo Chromosome-Level Genome Assembly of the White-Tailed Deer, Odocoileus Virginianus.</title>
        <authorList>
            <person name="London E.W."/>
            <person name="Roca A.L."/>
            <person name="Novakofski J.E."/>
            <person name="Mateus-Pinilla N.E."/>
        </authorList>
    </citation>
    <scope>NUCLEOTIDE SEQUENCE [LARGE SCALE GENOMIC DNA]</scope>
</reference>
<sequence length="85" mass="9989">MSFLRTHIKSQELQDLLSPTEPRVRPDSQRLPTEISTGELVILFRPKNLWIPELKAPLRSYTWELRPEIHVVLSVVYPNPELEEN</sequence>
<proteinExistence type="predicted"/>
<reference evidence="3 4" key="2">
    <citation type="submission" date="2025-05" db="UniProtKB">
        <authorList>
            <consortium name="RefSeq"/>
        </authorList>
    </citation>
    <scope>IDENTIFICATION</scope>
    <source>
        <tissue evidence="3 4">Tongue muscle</tissue>
    </source>
</reference>
<feature type="region of interest" description="Disordered" evidence="1">
    <location>
        <begin position="1"/>
        <end position="30"/>
    </location>
</feature>
<keyword evidence="2" id="KW-1185">Reference proteome</keyword>
<evidence type="ECO:0000313" key="4">
    <source>
        <dbReference type="RefSeq" id="XP_070330154.1"/>
    </source>
</evidence>
<organism evidence="2 4">
    <name type="scientific">Odocoileus virginianus</name>
    <name type="common">White-tailed deer</name>
    <dbReference type="NCBI Taxonomy" id="9874"/>
    <lineage>
        <taxon>Eukaryota</taxon>
        <taxon>Metazoa</taxon>
        <taxon>Chordata</taxon>
        <taxon>Craniata</taxon>
        <taxon>Vertebrata</taxon>
        <taxon>Euteleostomi</taxon>
        <taxon>Mammalia</taxon>
        <taxon>Eutheria</taxon>
        <taxon>Laurasiatheria</taxon>
        <taxon>Artiodactyla</taxon>
        <taxon>Ruminantia</taxon>
        <taxon>Pecora</taxon>
        <taxon>Cervidae</taxon>
        <taxon>Odocoileinae</taxon>
        <taxon>Odocoileus</taxon>
    </lineage>
</organism>
<accession>A0ABM4IQQ6</accession>
<dbReference type="RefSeq" id="XP_070330153.1">
    <property type="nucleotide sequence ID" value="XM_070474052.1"/>
</dbReference>
<dbReference type="Proteomes" id="UP001652640">
    <property type="component" value="Chromosome 11"/>
</dbReference>
<protein>
    <submittedName>
        <fullName evidence="3 4">Uncharacterized protein KIAA0040 homolog isoform X2</fullName>
    </submittedName>
</protein>
<evidence type="ECO:0000313" key="3">
    <source>
        <dbReference type="RefSeq" id="XP_070330153.1"/>
    </source>
</evidence>
<evidence type="ECO:0000256" key="1">
    <source>
        <dbReference type="SAM" id="MobiDB-lite"/>
    </source>
</evidence>
<name>A0ABM4IQQ6_ODOVR</name>
<evidence type="ECO:0000313" key="2">
    <source>
        <dbReference type="Proteomes" id="UP001652640"/>
    </source>
</evidence>
<gene>
    <name evidence="3 4" type="primary">KIAA0040</name>
</gene>
<dbReference type="GeneID" id="110142882"/>